<keyword evidence="6 9" id="KW-0804">Transcription</keyword>
<evidence type="ECO:0000256" key="7">
    <source>
        <dbReference type="ARBA" id="ARBA00023242"/>
    </source>
</evidence>
<name>A0A507DST6_9FUNG</name>
<dbReference type="InterPro" id="IPR039748">
    <property type="entry name" value="RPC3"/>
</dbReference>
<dbReference type="Pfam" id="PF22536">
    <property type="entry name" value="WHD_POLR3C"/>
    <property type="match status" value="1"/>
</dbReference>
<evidence type="ECO:0000256" key="5">
    <source>
        <dbReference type="ARBA" id="ARBA00022478"/>
    </source>
</evidence>
<gene>
    <name evidence="13" type="ORF">CcCBS67573_g09585</name>
</gene>
<evidence type="ECO:0000313" key="13">
    <source>
        <dbReference type="EMBL" id="TPX54322.1"/>
    </source>
</evidence>
<dbReference type="AlphaFoldDB" id="A0A507DST6"/>
<dbReference type="InterPro" id="IPR036390">
    <property type="entry name" value="WH_DNA-bd_sf"/>
</dbReference>
<dbReference type="GO" id="GO:0005666">
    <property type="term" value="C:RNA polymerase III complex"/>
    <property type="evidence" value="ECO:0007669"/>
    <property type="project" value="UniProtKB-UniRule"/>
</dbReference>
<comment type="subcellular location">
    <subcellularLocation>
        <location evidence="1 9">Nucleus</location>
    </subcellularLocation>
</comment>
<evidence type="ECO:0000256" key="9">
    <source>
        <dbReference type="RuleBase" id="RU367076"/>
    </source>
</evidence>
<evidence type="ECO:0000256" key="2">
    <source>
        <dbReference type="ARBA" id="ARBA00006835"/>
    </source>
</evidence>
<keyword evidence="5 9" id="KW-0240">DNA-directed RNA polymerase</keyword>
<reference evidence="13 14" key="1">
    <citation type="journal article" date="2019" name="Sci. Rep.">
        <title>Comparative genomics of chytrid fungi reveal insights into the obligate biotrophic and pathogenic lifestyle of Synchytrium endobioticum.</title>
        <authorList>
            <person name="van de Vossenberg B.T.L.H."/>
            <person name="Warris S."/>
            <person name="Nguyen H.D.T."/>
            <person name="van Gent-Pelzer M.P.E."/>
            <person name="Joly D.L."/>
            <person name="van de Geest H.C."/>
            <person name="Bonants P.J.M."/>
            <person name="Smith D.S."/>
            <person name="Levesque C.A."/>
            <person name="van der Lee T.A.J."/>
        </authorList>
    </citation>
    <scope>NUCLEOTIDE SEQUENCE [LARGE SCALE GENOMIC DNA]</scope>
    <source>
        <strain evidence="13 14">CBS 675.73</strain>
    </source>
</reference>
<dbReference type="Proteomes" id="UP000320333">
    <property type="component" value="Unassembled WGS sequence"/>
</dbReference>
<comment type="caution">
    <text evidence="13">The sequence shown here is derived from an EMBL/GenBank/DDBJ whole genome shotgun (WGS) entry which is preliminary data.</text>
</comment>
<dbReference type="Gene3D" id="6.10.140.1450">
    <property type="match status" value="1"/>
</dbReference>
<evidence type="ECO:0000256" key="4">
    <source>
        <dbReference type="ARBA" id="ARBA00016689"/>
    </source>
</evidence>
<accession>A0A507DST6</accession>
<feature type="domain" description="RNA polymerase III subunit RPC82-related helix-turn-helix" evidence="11">
    <location>
        <begin position="13"/>
        <end position="71"/>
    </location>
</feature>
<feature type="non-terminal residue" evidence="13">
    <location>
        <position position="670"/>
    </location>
</feature>
<comment type="subunit">
    <text evidence="3 9">Component of the RNA polymerase III (Pol III) complex consisting of 17 subunits.</text>
</comment>
<dbReference type="PANTHER" id="PTHR12949:SF0">
    <property type="entry name" value="DNA-DIRECTED RNA POLYMERASE III SUBUNIT RPC3"/>
    <property type="match status" value="1"/>
</dbReference>
<evidence type="ECO:0000259" key="10">
    <source>
        <dbReference type="Pfam" id="PF05645"/>
    </source>
</evidence>
<sequence>MRVVTPTASTPIVSLILGEHFGSTVECVGSTLLARGRQPFGPLVSATGLTPKQLREGLFILMQHGIVTYTEASEGLRVIVHYSISPLGFAIISEILKQGKCNFTHLINTHFPDVSTAPLHETEAFEDAFNSLCEQQFVMRVAEDDSLTAVDRRLAEEVAEHAKNPHMTANEKLKMKKSLDARRHGVEYEDMPTGMKRKVVWQYDEVENKAAKMHEEDEKDMANKFYWRINPSRFHIHTRNEGLCNLAEARINSSAKAIMKQILGLVEPSMKHCKADEVTSAVTLTQLASNMDLSELTFHPSTTRAGLTDYMTLLTQEEEFPLLSKEDERGGGQYVVNLLRLNDALQQALVLNFVQERHGLVGARIWRLLKTKGMLGEKEVGKLALVSNKVARETLFALMNSGMIFLQDVPKTVDHAPSRTTFLFHVSLPKCVEALVHETYKMIANVKLRRLKEYNANGALIEKIQRTDIQADESLLTDGERMGLDRFNGMIDKLRVSELRLALRRDKEYMAGLAEKTRVFGAGSLEVEAYVAENYPTSGNVVKAEKTRCGECCFSPLCKRDFNNGDEPAEIGGRLYCDVDCFVRYITYRDAKNAINNPINNGTDAHYAALRRYYHKRNNRPIPTCPILHVIYQQKANFQKLLHGAAEVFTSKHIVIWDTESDGVGGTHEL</sequence>
<dbReference type="GO" id="GO:0003697">
    <property type="term" value="F:single-stranded DNA binding"/>
    <property type="evidence" value="ECO:0007669"/>
    <property type="project" value="UniProtKB-UniRule"/>
</dbReference>
<feature type="domain" description="RNA polymerase III Rpc82 C -terminal" evidence="10">
    <location>
        <begin position="128"/>
        <end position="343"/>
    </location>
</feature>
<comment type="similarity">
    <text evidence="2 9">Belongs to the RNA polymerase beta chain family.</text>
</comment>
<feature type="domain" description="DNA-directed RNA polymerase III subunit RPC3 winged-helix" evidence="12">
    <location>
        <begin position="352"/>
        <end position="426"/>
    </location>
</feature>
<proteinExistence type="inferred from homology"/>
<protein>
    <recommendedName>
        <fullName evidence="4 9">DNA-directed RNA polymerase III subunit RPC3</fullName>
        <shortName evidence="9">RNA polymerase III subunit C3</shortName>
    </recommendedName>
</protein>
<dbReference type="InterPro" id="IPR036388">
    <property type="entry name" value="WH-like_DNA-bd_sf"/>
</dbReference>
<dbReference type="Pfam" id="PF08221">
    <property type="entry name" value="HTH_9"/>
    <property type="match status" value="1"/>
</dbReference>
<dbReference type="PANTHER" id="PTHR12949">
    <property type="entry name" value="RNA POLYMERASE III DNA DIRECTED -RELATED"/>
    <property type="match status" value="1"/>
</dbReference>
<dbReference type="InterPro" id="IPR008806">
    <property type="entry name" value="RNA_pol_III_Rpc82_C"/>
</dbReference>
<dbReference type="OrthoDB" id="272392at2759"/>
<keyword evidence="7 9" id="KW-0539">Nucleus</keyword>
<organism evidence="13 14">
    <name type="scientific">Chytriomyces confervae</name>
    <dbReference type="NCBI Taxonomy" id="246404"/>
    <lineage>
        <taxon>Eukaryota</taxon>
        <taxon>Fungi</taxon>
        <taxon>Fungi incertae sedis</taxon>
        <taxon>Chytridiomycota</taxon>
        <taxon>Chytridiomycota incertae sedis</taxon>
        <taxon>Chytridiomycetes</taxon>
        <taxon>Chytridiales</taxon>
        <taxon>Chytriomycetaceae</taxon>
        <taxon>Chytriomyces</taxon>
    </lineage>
</organism>
<dbReference type="GO" id="GO:0006351">
    <property type="term" value="P:DNA-templated transcription"/>
    <property type="evidence" value="ECO:0007669"/>
    <property type="project" value="InterPro"/>
</dbReference>
<dbReference type="Gene3D" id="1.10.10.10">
    <property type="entry name" value="Winged helix-like DNA-binding domain superfamily/Winged helix DNA-binding domain"/>
    <property type="match status" value="3"/>
</dbReference>
<dbReference type="Pfam" id="PF05645">
    <property type="entry name" value="RNA_pol_Rpc82"/>
    <property type="match status" value="1"/>
</dbReference>
<keyword evidence="14" id="KW-1185">Reference proteome</keyword>
<evidence type="ECO:0000256" key="6">
    <source>
        <dbReference type="ARBA" id="ARBA00023163"/>
    </source>
</evidence>
<comment type="function">
    <text evidence="8 9">DNA-dependent RNA polymerase catalyzes the transcription of DNA into RNA using the four ribonucleoside triphosphates as substrates. Specific core component of RNA polymerase III which synthesizes small RNAs, such as 5S rRNA and tRNAs.</text>
</comment>
<evidence type="ECO:0000313" key="14">
    <source>
        <dbReference type="Proteomes" id="UP000320333"/>
    </source>
</evidence>
<dbReference type="EMBL" id="QEAP01000900">
    <property type="protein sequence ID" value="TPX54322.1"/>
    <property type="molecule type" value="Genomic_DNA"/>
</dbReference>
<evidence type="ECO:0000256" key="1">
    <source>
        <dbReference type="ARBA" id="ARBA00004123"/>
    </source>
</evidence>
<dbReference type="InterPro" id="IPR013197">
    <property type="entry name" value="RNA_pol_III_RPC82-rel_HTH"/>
</dbReference>
<dbReference type="STRING" id="246404.A0A507DST6"/>
<evidence type="ECO:0000256" key="8">
    <source>
        <dbReference type="ARBA" id="ARBA00025127"/>
    </source>
</evidence>
<evidence type="ECO:0000256" key="3">
    <source>
        <dbReference type="ARBA" id="ARBA00011206"/>
    </source>
</evidence>
<dbReference type="InterPro" id="IPR055207">
    <property type="entry name" value="POLR3C_WHD"/>
</dbReference>
<evidence type="ECO:0000259" key="11">
    <source>
        <dbReference type="Pfam" id="PF08221"/>
    </source>
</evidence>
<evidence type="ECO:0000259" key="12">
    <source>
        <dbReference type="Pfam" id="PF22536"/>
    </source>
</evidence>
<dbReference type="SUPFAM" id="SSF46785">
    <property type="entry name" value="Winged helix' DNA-binding domain"/>
    <property type="match status" value="1"/>
</dbReference>